<dbReference type="Pfam" id="PF00535">
    <property type="entry name" value="Glycos_transf_2"/>
    <property type="match status" value="1"/>
</dbReference>
<feature type="domain" description="Glycosyltransferase 2-like" evidence="2">
    <location>
        <begin position="5"/>
        <end position="134"/>
    </location>
</feature>
<dbReference type="PANTHER" id="PTHR22916">
    <property type="entry name" value="GLYCOSYLTRANSFERASE"/>
    <property type="match status" value="1"/>
</dbReference>
<evidence type="ECO:0000313" key="3">
    <source>
        <dbReference type="EMBL" id="RXJ02251.1"/>
    </source>
</evidence>
<name>A0A4Q0VU89_9BACI</name>
<keyword evidence="4" id="KW-1185">Reference proteome</keyword>
<dbReference type="GO" id="GO:0016758">
    <property type="term" value="F:hexosyltransferase activity"/>
    <property type="evidence" value="ECO:0007669"/>
    <property type="project" value="UniProtKB-ARBA"/>
</dbReference>
<dbReference type="AlphaFoldDB" id="A0A4Q0VU89"/>
<evidence type="ECO:0000256" key="1">
    <source>
        <dbReference type="ARBA" id="ARBA00006739"/>
    </source>
</evidence>
<evidence type="ECO:0000259" key="2">
    <source>
        <dbReference type="Pfam" id="PF00535"/>
    </source>
</evidence>
<sequence>MVNLSIIIPHYNSVALLDKLLKSIPNSKEIQVIVVDDQSNGREKEEFLKLIMKFKKKNVEFHYNNTLNKSAGACRNIGLNQAIGKWLLFADSDDYFLEGFYDTLQAYFNTENDVIFFRPISIELDTGKVSDRHLTYTKILDEQKHGSPYSELLLRYRFYVPWSKLLKTSYVKNNDIFFDEVIASNDVMFSTKVGYYMSKFDVSERVIYCVTRSKGSLTRTVSNKVFDARLNVFINYYKFLKNNLRSQDFAFLNISSIGYLISSFRFGVRKGISVFIKLRLNKIRILDLKIFNPMTFGKKIFDFYRKKKKQKKYYTKVE</sequence>
<proteinExistence type="inferred from homology"/>
<dbReference type="Gene3D" id="3.90.550.10">
    <property type="entry name" value="Spore Coat Polysaccharide Biosynthesis Protein SpsA, Chain A"/>
    <property type="match status" value="1"/>
</dbReference>
<dbReference type="RefSeq" id="WP_129077658.1">
    <property type="nucleotide sequence ID" value="NZ_QOUX01000026.1"/>
</dbReference>
<protein>
    <submittedName>
        <fullName evidence="3">Glycosyltransferase family 2 protein</fullName>
    </submittedName>
</protein>
<gene>
    <name evidence="3" type="ORF">DS745_07635</name>
</gene>
<evidence type="ECO:0000313" key="4">
    <source>
        <dbReference type="Proteomes" id="UP000290649"/>
    </source>
</evidence>
<dbReference type="OrthoDB" id="396512at2"/>
<keyword evidence="3" id="KW-0808">Transferase</keyword>
<accession>A0A4Q0VU89</accession>
<dbReference type="PANTHER" id="PTHR22916:SF3">
    <property type="entry name" value="UDP-GLCNAC:BETAGAL BETA-1,3-N-ACETYLGLUCOSAMINYLTRANSFERASE-LIKE PROTEIN 1"/>
    <property type="match status" value="1"/>
</dbReference>
<comment type="similarity">
    <text evidence="1">Belongs to the glycosyltransferase 2 family.</text>
</comment>
<dbReference type="Proteomes" id="UP000290649">
    <property type="component" value="Unassembled WGS sequence"/>
</dbReference>
<dbReference type="InterPro" id="IPR029044">
    <property type="entry name" value="Nucleotide-diphossugar_trans"/>
</dbReference>
<dbReference type="CDD" id="cd00761">
    <property type="entry name" value="Glyco_tranf_GTA_type"/>
    <property type="match status" value="1"/>
</dbReference>
<dbReference type="InterPro" id="IPR001173">
    <property type="entry name" value="Glyco_trans_2-like"/>
</dbReference>
<organism evidence="3 4">
    <name type="scientific">Anaerobacillus alkaliphilus</name>
    <dbReference type="NCBI Taxonomy" id="1548597"/>
    <lineage>
        <taxon>Bacteria</taxon>
        <taxon>Bacillati</taxon>
        <taxon>Bacillota</taxon>
        <taxon>Bacilli</taxon>
        <taxon>Bacillales</taxon>
        <taxon>Bacillaceae</taxon>
        <taxon>Anaerobacillus</taxon>
    </lineage>
</organism>
<comment type="caution">
    <text evidence="3">The sequence shown here is derived from an EMBL/GenBank/DDBJ whole genome shotgun (WGS) entry which is preliminary data.</text>
</comment>
<reference evidence="3 4" key="1">
    <citation type="journal article" date="2019" name="Int. J. Syst. Evol. Microbiol.">
        <title>Anaerobacillus alkaliphilus sp. nov., a novel alkaliphilic and moderately halophilic bacterium.</title>
        <authorList>
            <person name="Borsodi A.K."/>
            <person name="Aszalos J.M."/>
            <person name="Bihari P."/>
            <person name="Nagy I."/>
            <person name="Schumann P."/>
            <person name="Sproer C."/>
            <person name="Kovacs A.L."/>
            <person name="Boka K."/>
            <person name="Dobosy P."/>
            <person name="Ovari M."/>
            <person name="Szili-Kovacs T."/>
            <person name="Toth E."/>
        </authorList>
    </citation>
    <scope>NUCLEOTIDE SEQUENCE [LARGE SCALE GENOMIC DNA]</scope>
    <source>
        <strain evidence="3 4">B16-10</strain>
    </source>
</reference>
<dbReference type="SUPFAM" id="SSF53448">
    <property type="entry name" value="Nucleotide-diphospho-sugar transferases"/>
    <property type="match status" value="1"/>
</dbReference>
<dbReference type="EMBL" id="QOUX01000026">
    <property type="protein sequence ID" value="RXJ02251.1"/>
    <property type="molecule type" value="Genomic_DNA"/>
</dbReference>